<organism evidence="1 2">
    <name type="scientific">Trifolium pratense</name>
    <name type="common">Red clover</name>
    <dbReference type="NCBI Taxonomy" id="57577"/>
    <lineage>
        <taxon>Eukaryota</taxon>
        <taxon>Viridiplantae</taxon>
        <taxon>Streptophyta</taxon>
        <taxon>Embryophyta</taxon>
        <taxon>Tracheophyta</taxon>
        <taxon>Spermatophyta</taxon>
        <taxon>Magnoliopsida</taxon>
        <taxon>eudicotyledons</taxon>
        <taxon>Gunneridae</taxon>
        <taxon>Pentapetalae</taxon>
        <taxon>rosids</taxon>
        <taxon>fabids</taxon>
        <taxon>Fabales</taxon>
        <taxon>Fabaceae</taxon>
        <taxon>Papilionoideae</taxon>
        <taxon>50 kb inversion clade</taxon>
        <taxon>NPAAA clade</taxon>
        <taxon>Hologalegina</taxon>
        <taxon>IRL clade</taxon>
        <taxon>Trifolieae</taxon>
        <taxon>Trifolium</taxon>
    </lineage>
</organism>
<gene>
    <name evidence="1" type="ORF">MILVUS5_LOCUS41187</name>
</gene>
<evidence type="ECO:0000313" key="1">
    <source>
        <dbReference type="EMBL" id="CAJ2678994.1"/>
    </source>
</evidence>
<keyword evidence="2" id="KW-1185">Reference proteome</keyword>
<sequence length="152" mass="17373">MLKGSNTLLSKTTIYEPINESNGEHYKTNVVNEESRYKEGMNSLKCNLNIWPKETSIVLALEAMTKSENNSEINKEHVECIMNKEDDGDIIIDTEEDDSKEEEGDGTISWPKYFSQELINKNEGCLMGEENVPMISNNFNKELLFESLLNNK</sequence>
<name>A0ACB0MAR3_TRIPR</name>
<evidence type="ECO:0000313" key="2">
    <source>
        <dbReference type="Proteomes" id="UP001177021"/>
    </source>
</evidence>
<comment type="caution">
    <text evidence="1">The sequence shown here is derived from an EMBL/GenBank/DDBJ whole genome shotgun (WGS) entry which is preliminary data.</text>
</comment>
<dbReference type="Proteomes" id="UP001177021">
    <property type="component" value="Unassembled WGS sequence"/>
</dbReference>
<protein>
    <submittedName>
        <fullName evidence="1">Uncharacterized protein</fullName>
    </submittedName>
</protein>
<reference evidence="1" key="1">
    <citation type="submission" date="2023-10" db="EMBL/GenBank/DDBJ databases">
        <authorList>
            <person name="Rodriguez Cubillos JULIANA M."/>
            <person name="De Vega J."/>
        </authorList>
    </citation>
    <scope>NUCLEOTIDE SEQUENCE</scope>
</reference>
<dbReference type="EMBL" id="CASHSV030000823">
    <property type="protein sequence ID" value="CAJ2678994.1"/>
    <property type="molecule type" value="Genomic_DNA"/>
</dbReference>
<proteinExistence type="predicted"/>
<accession>A0ACB0MAR3</accession>